<evidence type="ECO:0000259" key="3">
    <source>
        <dbReference type="PROSITE" id="PS51782"/>
    </source>
</evidence>
<evidence type="ECO:0000256" key="1">
    <source>
        <dbReference type="SAM" id="MobiDB-lite"/>
    </source>
</evidence>
<feature type="region of interest" description="Disordered" evidence="1">
    <location>
        <begin position="57"/>
        <end position="134"/>
    </location>
</feature>
<dbReference type="PANTHER" id="PTHR33734">
    <property type="entry name" value="LYSM DOMAIN-CONTAINING GPI-ANCHORED PROTEIN 2"/>
    <property type="match status" value="1"/>
</dbReference>
<dbReference type="SMART" id="SM00257">
    <property type="entry name" value="LysM"/>
    <property type="match status" value="1"/>
</dbReference>
<name>A0ABW4ZCF7_9BACT</name>
<protein>
    <submittedName>
        <fullName evidence="4">LysM peptidoglycan-binding domain-containing protein</fullName>
    </submittedName>
</protein>
<feature type="domain" description="LysM" evidence="3">
    <location>
        <begin position="130"/>
        <end position="173"/>
    </location>
</feature>
<feature type="chain" id="PRO_5047423286" evidence="2">
    <location>
        <begin position="35"/>
        <end position="175"/>
    </location>
</feature>
<dbReference type="RefSeq" id="WP_377178356.1">
    <property type="nucleotide sequence ID" value="NZ_JBHUJB010000049.1"/>
</dbReference>
<evidence type="ECO:0000256" key="2">
    <source>
        <dbReference type="SAM" id="SignalP"/>
    </source>
</evidence>
<reference evidence="5" key="1">
    <citation type="journal article" date="2019" name="Int. J. Syst. Evol. Microbiol.">
        <title>The Global Catalogue of Microorganisms (GCM) 10K type strain sequencing project: providing services to taxonomists for standard genome sequencing and annotation.</title>
        <authorList>
            <consortium name="The Broad Institute Genomics Platform"/>
            <consortium name="The Broad Institute Genome Sequencing Center for Infectious Disease"/>
            <person name="Wu L."/>
            <person name="Ma J."/>
        </authorList>
    </citation>
    <scope>NUCLEOTIDE SEQUENCE [LARGE SCALE GENOMIC DNA]</scope>
    <source>
        <strain evidence="5">CCUG 57942</strain>
    </source>
</reference>
<organism evidence="4 5">
    <name type="scientific">Rubritalea tangerina</name>
    <dbReference type="NCBI Taxonomy" id="430798"/>
    <lineage>
        <taxon>Bacteria</taxon>
        <taxon>Pseudomonadati</taxon>
        <taxon>Verrucomicrobiota</taxon>
        <taxon>Verrucomicrobiia</taxon>
        <taxon>Verrucomicrobiales</taxon>
        <taxon>Rubritaleaceae</taxon>
        <taxon>Rubritalea</taxon>
    </lineage>
</organism>
<keyword evidence="5" id="KW-1185">Reference proteome</keyword>
<gene>
    <name evidence="4" type="ORF">ACFSW8_12240</name>
</gene>
<accession>A0ABW4ZCF7</accession>
<dbReference type="CDD" id="cd00118">
    <property type="entry name" value="LysM"/>
    <property type="match status" value="1"/>
</dbReference>
<dbReference type="SUPFAM" id="SSF54106">
    <property type="entry name" value="LysM domain"/>
    <property type="match status" value="1"/>
</dbReference>
<feature type="compositionally biased region" description="Basic residues" evidence="1">
    <location>
        <begin position="69"/>
        <end position="80"/>
    </location>
</feature>
<dbReference type="Proteomes" id="UP001597389">
    <property type="component" value="Unassembled WGS sequence"/>
</dbReference>
<dbReference type="Gene3D" id="3.10.350.10">
    <property type="entry name" value="LysM domain"/>
    <property type="match status" value="1"/>
</dbReference>
<feature type="signal peptide" evidence="2">
    <location>
        <begin position="1"/>
        <end position="34"/>
    </location>
</feature>
<dbReference type="Pfam" id="PF01476">
    <property type="entry name" value="LysM"/>
    <property type="match status" value="1"/>
</dbReference>
<evidence type="ECO:0000313" key="5">
    <source>
        <dbReference type="Proteomes" id="UP001597389"/>
    </source>
</evidence>
<keyword evidence="2" id="KW-0732">Signal</keyword>
<proteinExistence type="predicted"/>
<dbReference type="InterPro" id="IPR036779">
    <property type="entry name" value="LysM_dom_sf"/>
</dbReference>
<dbReference type="InterPro" id="IPR018392">
    <property type="entry name" value="LysM"/>
</dbReference>
<dbReference type="EMBL" id="JBHUJB010000049">
    <property type="protein sequence ID" value="MFD2159671.1"/>
    <property type="molecule type" value="Genomic_DNA"/>
</dbReference>
<dbReference type="PROSITE" id="PS51782">
    <property type="entry name" value="LYSM"/>
    <property type="match status" value="1"/>
</dbReference>
<comment type="caution">
    <text evidence="4">The sequence shown here is derived from an EMBL/GenBank/DDBJ whole genome shotgun (WGS) entry which is preliminary data.</text>
</comment>
<evidence type="ECO:0000313" key="4">
    <source>
        <dbReference type="EMBL" id="MFD2159671.1"/>
    </source>
</evidence>
<dbReference type="PANTHER" id="PTHR33734:SF22">
    <property type="entry name" value="MEMBRANE-BOUND LYTIC MUREIN TRANSGLYCOSYLASE D"/>
    <property type="match status" value="1"/>
</dbReference>
<sequence length="175" mass="18805">MPTSTPPNLSRLSLCAAGITTSLCLLLASCGHQAGGTIEVYETVGYQPNFGPFDSNGNYVDKWADNPPRRKYISRDKKKSTSTPLAPAPAPEYAAAPPKKYTPPPPVKASNSTSRKKQSVAVKPKSKPPITHTVRKGDTLYGLSRKYGTSVSAIQRANRIKGTTIGIGQRLIIPR</sequence>